<dbReference type="PANTHER" id="PTHR47272:SF2">
    <property type="entry name" value="PIGGYBAC TRANSPOSABLE ELEMENT-DERIVED PROTEIN 3-LIKE"/>
    <property type="match status" value="1"/>
</dbReference>
<sequence>MGGVDLHDNGVANYRIGIRGKKWWWPLWVQCLDSAVVNAWKLHCIVAASKKTKPMSQLDFKNSVTKSLLLSSEDAMDGNESSSTEVSDNEYRQQNLPRVDGLHVPLKSSSTEVSDNEYRQQNLPRVDGLHVPLKSSNRRRCIVCTPKATIFKCEKCNVHLHSENCFKLFQHCLHTKSHHI</sequence>
<gene>
    <name evidence="1" type="ORF">QE152_g5040</name>
</gene>
<dbReference type="PANTHER" id="PTHR47272">
    <property type="entry name" value="DDE_TNP_1_7 DOMAIN-CONTAINING PROTEIN"/>
    <property type="match status" value="1"/>
</dbReference>
<dbReference type="AlphaFoldDB" id="A0AAW1N0K6"/>
<evidence type="ECO:0000313" key="1">
    <source>
        <dbReference type="EMBL" id="KAK9751452.1"/>
    </source>
</evidence>
<protein>
    <recommendedName>
        <fullName evidence="3">PiggyBac transposable element-derived protein domain-containing protein</fullName>
    </recommendedName>
</protein>
<reference evidence="1 2" key="1">
    <citation type="journal article" date="2024" name="BMC Genomics">
        <title>De novo assembly and annotation of Popillia japonica's genome with initial clues to its potential as an invasive pest.</title>
        <authorList>
            <person name="Cucini C."/>
            <person name="Boschi S."/>
            <person name="Funari R."/>
            <person name="Cardaioli E."/>
            <person name="Iannotti N."/>
            <person name="Marturano G."/>
            <person name="Paoli F."/>
            <person name="Bruttini M."/>
            <person name="Carapelli A."/>
            <person name="Frati F."/>
            <person name="Nardi F."/>
        </authorList>
    </citation>
    <scope>NUCLEOTIDE SEQUENCE [LARGE SCALE GENOMIC DNA]</scope>
    <source>
        <strain evidence="1">DMR45628</strain>
    </source>
</reference>
<organism evidence="1 2">
    <name type="scientific">Popillia japonica</name>
    <name type="common">Japanese beetle</name>
    <dbReference type="NCBI Taxonomy" id="7064"/>
    <lineage>
        <taxon>Eukaryota</taxon>
        <taxon>Metazoa</taxon>
        <taxon>Ecdysozoa</taxon>
        <taxon>Arthropoda</taxon>
        <taxon>Hexapoda</taxon>
        <taxon>Insecta</taxon>
        <taxon>Pterygota</taxon>
        <taxon>Neoptera</taxon>
        <taxon>Endopterygota</taxon>
        <taxon>Coleoptera</taxon>
        <taxon>Polyphaga</taxon>
        <taxon>Scarabaeiformia</taxon>
        <taxon>Scarabaeidae</taxon>
        <taxon>Rutelinae</taxon>
        <taxon>Popillia</taxon>
    </lineage>
</organism>
<dbReference type="Proteomes" id="UP001458880">
    <property type="component" value="Unassembled WGS sequence"/>
</dbReference>
<dbReference type="EMBL" id="JASPKY010000028">
    <property type="protein sequence ID" value="KAK9751452.1"/>
    <property type="molecule type" value="Genomic_DNA"/>
</dbReference>
<comment type="caution">
    <text evidence="1">The sequence shown here is derived from an EMBL/GenBank/DDBJ whole genome shotgun (WGS) entry which is preliminary data.</text>
</comment>
<proteinExistence type="predicted"/>
<evidence type="ECO:0000313" key="2">
    <source>
        <dbReference type="Proteomes" id="UP001458880"/>
    </source>
</evidence>
<keyword evidence="2" id="KW-1185">Reference proteome</keyword>
<accession>A0AAW1N0K6</accession>
<evidence type="ECO:0008006" key="3">
    <source>
        <dbReference type="Google" id="ProtNLM"/>
    </source>
</evidence>
<name>A0AAW1N0K6_POPJA</name>